<evidence type="ECO:0000256" key="3">
    <source>
        <dbReference type="ARBA" id="ARBA00022679"/>
    </source>
</evidence>
<evidence type="ECO:0000313" key="13">
    <source>
        <dbReference type="Proteomes" id="UP001168990"/>
    </source>
</evidence>
<evidence type="ECO:0000256" key="6">
    <source>
        <dbReference type="ARBA" id="ARBA00022723"/>
    </source>
</evidence>
<proteinExistence type="inferred from homology"/>
<keyword evidence="4" id="KW-0819">tRNA processing</keyword>
<dbReference type="GO" id="GO:0000166">
    <property type="term" value="F:nucleotide binding"/>
    <property type="evidence" value="ECO:0007669"/>
    <property type="project" value="UniProtKB-KW"/>
</dbReference>
<comment type="caution">
    <text evidence="12">The sequence shown here is derived from an EMBL/GenBank/DDBJ whole genome shotgun (WGS) entry which is preliminary data.</text>
</comment>
<feature type="domain" description="Poly A polymerase head" evidence="10">
    <location>
        <begin position="82"/>
        <end position="205"/>
    </location>
</feature>
<evidence type="ECO:0000256" key="5">
    <source>
        <dbReference type="ARBA" id="ARBA00022695"/>
    </source>
</evidence>
<keyword evidence="9" id="KW-0694">RNA-binding</keyword>
<keyword evidence="13" id="KW-1185">Reference proteome</keyword>
<dbReference type="GO" id="GO:0000049">
    <property type="term" value="F:tRNA binding"/>
    <property type="evidence" value="ECO:0007669"/>
    <property type="project" value="TreeGrafter"/>
</dbReference>
<protein>
    <submittedName>
        <fullName evidence="12">Uncharacterized protein</fullName>
    </submittedName>
</protein>
<dbReference type="InterPro" id="IPR050264">
    <property type="entry name" value="Bact_CCA-adding_enz_type3_sf"/>
</dbReference>
<dbReference type="PANTHER" id="PTHR46173">
    <property type="entry name" value="CCA TRNA NUCLEOTIDYLTRANSFERASE 1, MITOCHONDRIAL"/>
    <property type="match status" value="1"/>
</dbReference>
<evidence type="ECO:0000259" key="10">
    <source>
        <dbReference type="Pfam" id="PF01743"/>
    </source>
</evidence>
<dbReference type="GO" id="GO:0005739">
    <property type="term" value="C:mitochondrion"/>
    <property type="evidence" value="ECO:0007669"/>
    <property type="project" value="TreeGrafter"/>
</dbReference>
<dbReference type="Gene3D" id="1.10.3090.10">
    <property type="entry name" value="cca-adding enzyme, domain 2"/>
    <property type="match status" value="1"/>
</dbReference>
<keyword evidence="5" id="KW-0548">Nucleotidyltransferase</keyword>
<evidence type="ECO:0000256" key="4">
    <source>
        <dbReference type="ARBA" id="ARBA00022694"/>
    </source>
</evidence>
<dbReference type="InterPro" id="IPR002646">
    <property type="entry name" value="PolA_pol_head_dom"/>
</dbReference>
<dbReference type="Pfam" id="PF01743">
    <property type="entry name" value="PolyA_pol"/>
    <property type="match status" value="1"/>
</dbReference>
<evidence type="ECO:0000256" key="2">
    <source>
        <dbReference type="ARBA" id="ARBA00007265"/>
    </source>
</evidence>
<keyword evidence="7" id="KW-0547">Nucleotide-binding</keyword>
<dbReference type="AlphaFoldDB" id="A0AA39F690"/>
<evidence type="ECO:0000313" key="12">
    <source>
        <dbReference type="EMBL" id="KAK0163725.1"/>
    </source>
</evidence>
<dbReference type="InterPro" id="IPR032828">
    <property type="entry name" value="PolyA_RNA-bd"/>
</dbReference>
<dbReference type="EMBL" id="JAQQBS010001422">
    <property type="protein sequence ID" value="KAK0163725.1"/>
    <property type="molecule type" value="Genomic_DNA"/>
</dbReference>
<keyword evidence="8" id="KW-0460">Magnesium</keyword>
<evidence type="ECO:0000256" key="9">
    <source>
        <dbReference type="RuleBase" id="RU003953"/>
    </source>
</evidence>
<keyword evidence="6" id="KW-0479">Metal-binding</keyword>
<dbReference type="GO" id="GO:0046872">
    <property type="term" value="F:metal ion binding"/>
    <property type="evidence" value="ECO:0007669"/>
    <property type="project" value="UniProtKB-KW"/>
</dbReference>
<evidence type="ECO:0000256" key="7">
    <source>
        <dbReference type="ARBA" id="ARBA00022741"/>
    </source>
</evidence>
<dbReference type="InterPro" id="IPR043519">
    <property type="entry name" value="NT_sf"/>
</dbReference>
<sequence>MIAIKLALQQLKFPFHHSFVRHLIINTSNTLKWTRFRDMEQKMPPSRDNPIITKLDTPAFRSIFTPELNVLTSLFRKYNYELRIAGGAVRDILMGLNPKDLDFATNATPGEMKKLFDDEGIRILNTKGEKHGTITARINDKANFEITTLRIDVVTDGRHADIEFTTDWKLDANRRDLTINSMFLDFDGQVYDYFFGYDDLKKKRVTFVGDAATRIQEDYLRILRYFRFYGRIAEAPSMHEDSTIKAIKNNVEGLERVSGERIWSEWSKILEGNFGVELTLKMIECNLTNFIGLPKNPNTENFVNICTRAKSKNLILHPVTMISAMLKDSREVMNMFSRLRWSTYNRELGYFIVNYRDIEGSPHPLYPFQFLLLGSGKIKDIREYTYEVMKYRGKPELAKQFEEWIPPKFPVTGYDLKPHVSHPKLMAPTLHALKEVWLRDNCKTTADDLMKQVPEIITALEHKYEPILKKETNIKK</sequence>
<accession>A0AA39F690</accession>
<comment type="cofactor">
    <cofactor evidence="1">
        <name>Mg(2+)</name>
        <dbReference type="ChEBI" id="CHEBI:18420"/>
    </cofactor>
</comment>
<evidence type="ECO:0000256" key="1">
    <source>
        <dbReference type="ARBA" id="ARBA00001946"/>
    </source>
</evidence>
<dbReference type="PANTHER" id="PTHR46173:SF1">
    <property type="entry name" value="CCA TRNA NUCLEOTIDYLTRANSFERASE 1, MITOCHONDRIAL"/>
    <property type="match status" value="1"/>
</dbReference>
<name>A0AA39F690_9HYME</name>
<dbReference type="Pfam" id="PF12627">
    <property type="entry name" value="PolyA_pol_RNAbd"/>
    <property type="match status" value="1"/>
</dbReference>
<reference evidence="12" key="2">
    <citation type="submission" date="2023-03" db="EMBL/GenBank/DDBJ databases">
        <authorList>
            <person name="Inwood S.N."/>
            <person name="Skelly J.G."/>
            <person name="Guhlin J."/>
            <person name="Harrop T.W.R."/>
            <person name="Goldson S.G."/>
            <person name="Dearden P.K."/>
        </authorList>
    </citation>
    <scope>NUCLEOTIDE SEQUENCE</scope>
    <source>
        <strain evidence="12">Irish</strain>
        <tissue evidence="12">Whole body</tissue>
    </source>
</reference>
<dbReference type="SUPFAM" id="SSF81891">
    <property type="entry name" value="Poly A polymerase C-terminal region-like"/>
    <property type="match status" value="1"/>
</dbReference>
<keyword evidence="3 9" id="KW-0808">Transferase</keyword>
<feature type="domain" description="tRNA nucleotidyltransferase/poly(A) polymerase RNA and SrmB- binding" evidence="11">
    <location>
        <begin position="240"/>
        <end position="291"/>
    </location>
</feature>
<comment type="similarity">
    <text evidence="2 9">Belongs to the tRNA nucleotidyltransferase/poly(A) polymerase family.</text>
</comment>
<dbReference type="Gene3D" id="3.30.460.10">
    <property type="entry name" value="Beta Polymerase, domain 2"/>
    <property type="match status" value="1"/>
</dbReference>
<dbReference type="GO" id="GO:0001680">
    <property type="term" value="P:tRNA 3'-terminal CCA addition"/>
    <property type="evidence" value="ECO:0007669"/>
    <property type="project" value="UniProtKB-ARBA"/>
</dbReference>
<gene>
    <name evidence="12" type="ORF">PV328_002428</name>
</gene>
<dbReference type="CDD" id="cd05398">
    <property type="entry name" value="NT_ClassII-CCAase"/>
    <property type="match status" value="1"/>
</dbReference>
<reference evidence="12" key="1">
    <citation type="journal article" date="2023" name="bioRxiv">
        <title>Scaffold-level genome assemblies of two parasitoid biocontrol wasps reveal the parthenogenesis mechanism and an associated novel virus.</title>
        <authorList>
            <person name="Inwood S."/>
            <person name="Skelly J."/>
            <person name="Guhlin J."/>
            <person name="Harrop T."/>
            <person name="Goldson S."/>
            <person name="Dearden P."/>
        </authorList>
    </citation>
    <scope>NUCLEOTIDE SEQUENCE</scope>
    <source>
        <strain evidence="12">Irish</strain>
        <tissue evidence="12">Whole body</tissue>
    </source>
</reference>
<organism evidence="12 13">
    <name type="scientific">Microctonus aethiopoides</name>
    <dbReference type="NCBI Taxonomy" id="144406"/>
    <lineage>
        <taxon>Eukaryota</taxon>
        <taxon>Metazoa</taxon>
        <taxon>Ecdysozoa</taxon>
        <taxon>Arthropoda</taxon>
        <taxon>Hexapoda</taxon>
        <taxon>Insecta</taxon>
        <taxon>Pterygota</taxon>
        <taxon>Neoptera</taxon>
        <taxon>Endopterygota</taxon>
        <taxon>Hymenoptera</taxon>
        <taxon>Apocrita</taxon>
        <taxon>Ichneumonoidea</taxon>
        <taxon>Braconidae</taxon>
        <taxon>Euphorinae</taxon>
        <taxon>Microctonus</taxon>
    </lineage>
</organism>
<dbReference type="SUPFAM" id="SSF81301">
    <property type="entry name" value="Nucleotidyltransferase"/>
    <property type="match status" value="1"/>
</dbReference>
<dbReference type="GO" id="GO:0016779">
    <property type="term" value="F:nucleotidyltransferase activity"/>
    <property type="evidence" value="ECO:0007669"/>
    <property type="project" value="UniProtKB-KW"/>
</dbReference>
<dbReference type="GO" id="GO:1990180">
    <property type="term" value="P:mitochondrial tRNA 3'-end processing"/>
    <property type="evidence" value="ECO:0007669"/>
    <property type="project" value="TreeGrafter"/>
</dbReference>
<evidence type="ECO:0000256" key="8">
    <source>
        <dbReference type="ARBA" id="ARBA00022842"/>
    </source>
</evidence>
<dbReference type="Proteomes" id="UP001168990">
    <property type="component" value="Unassembled WGS sequence"/>
</dbReference>
<evidence type="ECO:0000259" key="11">
    <source>
        <dbReference type="Pfam" id="PF12627"/>
    </source>
</evidence>